<dbReference type="InterPro" id="IPR027417">
    <property type="entry name" value="P-loop_NTPase"/>
</dbReference>
<dbReference type="InterPro" id="IPR046453">
    <property type="entry name" value="GpA_ATPase"/>
</dbReference>
<accession>A0ABU1ARG3</accession>
<feature type="domain" description="Phage terminase large subunit GpA ATPase" evidence="1">
    <location>
        <begin position="45"/>
        <end position="288"/>
    </location>
</feature>
<dbReference type="RefSeq" id="WP_308948213.1">
    <property type="nucleotide sequence ID" value="NZ_JARXHW010000002.1"/>
</dbReference>
<dbReference type="EMBL" id="JARXHW010000002">
    <property type="protein sequence ID" value="MDQ8206207.1"/>
    <property type="molecule type" value="Genomic_DNA"/>
</dbReference>
<evidence type="ECO:0000259" key="1">
    <source>
        <dbReference type="Pfam" id="PF05876"/>
    </source>
</evidence>
<comment type="caution">
    <text evidence="3">The sequence shown here is derived from an EMBL/GenBank/DDBJ whole genome shotgun (WGS) entry which is preliminary data.</text>
</comment>
<organism evidence="3 4">
    <name type="scientific">Thalassobacterium maritimum</name>
    <dbReference type="NCBI Taxonomy" id="3041265"/>
    <lineage>
        <taxon>Bacteria</taxon>
        <taxon>Pseudomonadati</taxon>
        <taxon>Verrucomicrobiota</taxon>
        <taxon>Opitutia</taxon>
        <taxon>Puniceicoccales</taxon>
        <taxon>Coraliomargaritaceae</taxon>
        <taxon>Thalassobacterium</taxon>
    </lineage>
</organism>
<feature type="domain" description="Terminase large subunit GpA endonuclease" evidence="2">
    <location>
        <begin position="313"/>
        <end position="592"/>
    </location>
</feature>
<protein>
    <submittedName>
        <fullName evidence="3">Phage terminase large subunit family protein</fullName>
    </submittedName>
</protein>
<dbReference type="Gene3D" id="3.40.50.300">
    <property type="entry name" value="P-loop containing nucleotide triphosphate hydrolases"/>
    <property type="match status" value="1"/>
</dbReference>
<evidence type="ECO:0000259" key="2">
    <source>
        <dbReference type="Pfam" id="PF20454"/>
    </source>
</evidence>
<reference evidence="3 4" key="1">
    <citation type="submission" date="2023-04" db="EMBL/GenBank/DDBJ databases">
        <title>A novel bacteria isolated from coastal sediment.</title>
        <authorList>
            <person name="Liu X.-J."/>
            <person name="Du Z.-J."/>
        </authorList>
    </citation>
    <scope>NUCLEOTIDE SEQUENCE [LARGE SCALE GENOMIC DNA]</scope>
    <source>
        <strain evidence="3 4">SDUM461003</strain>
    </source>
</reference>
<dbReference type="Proteomes" id="UP001225316">
    <property type="component" value="Unassembled WGS sequence"/>
</dbReference>
<keyword evidence="4" id="KW-1185">Reference proteome</keyword>
<evidence type="ECO:0000313" key="4">
    <source>
        <dbReference type="Proteomes" id="UP001225316"/>
    </source>
</evidence>
<evidence type="ECO:0000313" key="3">
    <source>
        <dbReference type="EMBL" id="MDQ8206207.1"/>
    </source>
</evidence>
<dbReference type="Pfam" id="PF05876">
    <property type="entry name" value="GpA_ATPase"/>
    <property type="match status" value="1"/>
</dbReference>
<proteinExistence type="predicted"/>
<dbReference type="InterPro" id="IPR046454">
    <property type="entry name" value="GpA_endonuclease"/>
</dbReference>
<dbReference type="Pfam" id="PF20454">
    <property type="entry name" value="GpA_nuclease"/>
    <property type="match status" value="1"/>
</dbReference>
<gene>
    <name evidence="3" type="ORF">QEH52_01705</name>
</gene>
<sequence>MNNSALQDLMVRTLAGIYRPGSDLSHLEWAEQSIVLSSAESIEFSGPYRADLTPWHVFVFEFFDDPAWRELIVRKSSQTGITLAMLIMICYFVAEMPAHVLYAIDSRDEAKKISKMRLLPMLKGCGACDGAMDVADDDLSTLFMMVRGMAIHIIGGGSAGAFANKTVKLCILDELDKHPANPQGEANTIDLARDRIKQVEEAKLVGFSSPKDWESVTNQEYLTGTRHKLFVPCPHCGRNQELVWQQMRFDHCKDLLGNWDLERVLKETYYECIGCGEAIEERYKPWMLDLKRVQFLPTNLNLDEHRRVPRKLSLHVSDLYSQFPESRWGLLAVQFIDASKNPSKLQAFFNGRMGLPKQERRVSIAKNDVFQLCGAYEHDTCPVWPAFSVAEQPAVVMASDVQQDVKKWAKGVFTTEGELYIVSYGETLSYDELEMVANNPTLCGPENDRREYKTSFGLIDEGHDTKNVRSFCLSTGGRWWPVKGRGGIQVRDVVSESSATHDGRELMVYHCSDDDFKTDLYVGRIGEFERIKQGKSPVPRMWLPIYVEERFVAELCAEKRERQKVRGRMCWVWVDPKDPNDFGDAVKYLLVLWYKFKELFPYDRPKDLRTSDEVAEN</sequence>
<name>A0ABU1ARG3_9BACT</name>